<gene>
    <name evidence="1" type="ORF">OMM_06035</name>
</gene>
<dbReference type="InterPro" id="IPR027417">
    <property type="entry name" value="P-loop_NTPase"/>
</dbReference>
<organism evidence="1 2">
    <name type="scientific">Candidatus Magnetoglobus multicellularis str. Araruama</name>
    <dbReference type="NCBI Taxonomy" id="890399"/>
    <lineage>
        <taxon>Bacteria</taxon>
        <taxon>Pseudomonadati</taxon>
        <taxon>Thermodesulfobacteriota</taxon>
        <taxon>Desulfobacteria</taxon>
        <taxon>Desulfobacterales</taxon>
        <taxon>Desulfobacteraceae</taxon>
        <taxon>Candidatus Magnetoglobus</taxon>
    </lineage>
</organism>
<dbReference type="AlphaFoldDB" id="A0A1V1NSE2"/>
<evidence type="ECO:0000313" key="1">
    <source>
        <dbReference type="EMBL" id="ETR65483.1"/>
    </source>
</evidence>
<dbReference type="SUPFAM" id="SSF52540">
    <property type="entry name" value="P-loop containing nucleoside triphosphate hydrolases"/>
    <property type="match status" value="1"/>
</dbReference>
<dbReference type="Proteomes" id="UP000189670">
    <property type="component" value="Unassembled WGS sequence"/>
</dbReference>
<name>A0A1V1NSE2_9BACT</name>
<evidence type="ECO:0000313" key="2">
    <source>
        <dbReference type="Proteomes" id="UP000189670"/>
    </source>
</evidence>
<dbReference type="EMBL" id="ATBP01002778">
    <property type="protein sequence ID" value="ETR65483.1"/>
    <property type="molecule type" value="Genomic_DNA"/>
</dbReference>
<reference evidence="2" key="1">
    <citation type="submission" date="2012-11" db="EMBL/GenBank/DDBJ databases">
        <authorList>
            <person name="Lucero-Rivera Y.E."/>
            <person name="Tovar-Ramirez D."/>
        </authorList>
    </citation>
    <scope>NUCLEOTIDE SEQUENCE [LARGE SCALE GENOMIC DNA]</scope>
    <source>
        <strain evidence="2">Araruama</strain>
    </source>
</reference>
<protein>
    <submittedName>
        <fullName evidence="1">Uncharacterized protein</fullName>
    </submittedName>
</protein>
<comment type="caution">
    <text evidence="1">The sequence shown here is derived from an EMBL/GenBank/DDBJ whole genome shotgun (WGS) entry which is preliminary data.</text>
</comment>
<accession>A0A1V1NSE2</accession>
<proteinExistence type="predicted"/>
<sequence>MQGIVFNNDNQEKIFFDNIPDMFEDEFSIQSIKIKSWMDWKRIFSKKFSAFDRPLILVIDEFDKLPNTIIDNLVSLFREMYLNRKSYLLHGLALVGVRAVLGVESKSGSPFNVQRSLHIQNLSFDEVKDMYDQYQEESKRPIAPDVVEKLYEKTQGQPGLVGWFGELLTEKYNQDSKKTVDIEMWNNVYLSACELEHNNTVQNIIKKGRTEFKSNIINLFTDSNIHFSFQYDWCNYMYMHGLIGYEIVKEVNQSYHVCRFSSPFVQTCLYSAFVGEIKDNQARSMIPLDPFDTLDDCF</sequence>